<dbReference type="Gene3D" id="3.30.70.120">
    <property type="match status" value="1"/>
</dbReference>
<dbReference type="InterPro" id="IPR011322">
    <property type="entry name" value="N-reg_PII-like_a/b"/>
</dbReference>
<dbReference type="EMBL" id="RJVI01000002">
    <property type="protein sequence ID" value="ROR32152.1"/>
    <property type="molecule type" value="Genomic_DNA"/>
</dbReference>
<dbReference type="Pfam" id="PF02641">
    <property type="entry name" value="DUF190"/>
    <property type="match status" value="1"/>
</dbReference>
<protein>
    <submittedName>
        <fullName evidence="2">Uncharacterized protein</fullName>
    </submittedName>
</protein>
<dbReference type="InterPro" id="IPR003793">
    <property type="entry name" value="UPF0166"/>
</dbReference>
<comment type="caution">
    <text evidence="2">The sequence shown here is derived from an EMBL/GenBank/DDBJ whole genome shotgun (WGS) entry which is preliminary data.</text>
</comment>
<gene>
    <name evidence="2" type="ORF">EDC57_1343</name>
</gene>
<evidence type="ECO:0000313" key="3">
    <source>
        <dbReference type="Proteomes" id="UP000276634"/>
    </source>
</evidence>
<proteinExistence type="inferred from homology"/>
<dbReference type="InterPro" id="IPR015867">
    <property type="entry name" value="N-reg_PII/ATP_PRibTrfase_C"/>
</dbReference>
<name>A0A3N1Y3K4_9GAMM</name>
<sequence>MKRIEVTVVRIYITEGGGLLRDLLRRLHDEEKVRGVTVFRGITGFGRSGRMHSASLVDLGMDLPVVVEFFDLPERVEQILHDLRDVIPAGHAVWWTARLNDGE</sequence>
<comment type="similarity">
    <text evidence="1">Belongs to the UPF0166 family.</text>
</comment>
<dbReference type="RefSeq" id="WP_123401124.1">
    <property type="nucleotide sequence ID" value="NZ_RJVI01000002.1"/>
</dbReference>
<dbReference type="AlphaFoldDB" id="A0A3N1Y3K4"/>
<keyword evidence="3" id="KW-1185">Reference proteome</keyword>
<evidence type="ECO:0000313" key="2">
    <source>
        <dbReference type="EMBL" id="ROR32152.1"/>
    </source>
</evidence>
<accession>A0A3N1Y3K4</accession>
<dbReference type="SUPFAM" id="SSF54913">
    <property type="entry name" value="GlnB-like"/>
    <property type="match status" value="1"/>
</dbReference>
<reference evidence="2 3" key="1">
    <citation type="submission" date="2018-11" db="EMBL/GenBank/DDBJ databases">
        <title>Genomic Encyclopedia of Type Strains, Phase IV (KMG-IV): sequencing the most valuable type-strain genomes for metagenomic binning, comparative biology and taxonomic classification.</title>
        <authorList>
            <person name="Goeker M."/>
        </authorList>
    </citation>
    <scope>NUCLEOTIDE SEQUENCE [LARGE SCALE GENOMIC DNA]</scope>
    <source>
        <strain evidence="2 3">DSM 100275</strain>
    </source>
</reference>
<dbReference type="Proteomes" id="UP000276634">
    <property type="component" value="Unassembled WGS sequence"/>
</dbReference>
<dbReference type="PANTHER" id="PTHR35983:SF1">
    <property type="entry name" value="UPF0166 PROTEIN TM_0021"/>
    <property type="match status" value="1"/>
</dbReference>
<dbReference type="OrthoDB" id="5295185at2"/>
<dbReference type="PANTHER" id="PTHR35983">
    <property type="entry name" value="UPF0166 PROTEIN TM_0021"/>
    <property type="match status" value="1"/>
</dbReference>
<evidence type="ECO:0000256" key="1">
    <source>
        <dbReference type="ARBA" id="ARBA00010554"/>
    </source>
</evidence>
<organism evidence="2 3">
    <name type="scientific">Inmirania thermothiophila</name>
    <dbReference type="NCBI Taxonomy" id="1750597"/>
    <lineage>
        <taxon>Bacteria</taxon>
        <taxon>Pseudomonadati</taxon>
        <taxon>Pseudomonadota</taxon>
        <taxon>Gammaproteobacteria</taxon>
        <taxon>Chromatiales</taxon>
        <taxon>Ectothiorhodospiraceae</taxon>
        <taxon>Inmirania</taxon>
    </lineage>
</organism>